<proteinExistence type="predicted"/>
<sequence>MRFYSMNYSGWEGMIFIGVNAAIRYLDTKFLVMNLIMCQSFQRTWTSTSKSCQILRLCDSLSISFHRKIFFMGVILLTKDYFAIVFTNSKTLQAAVANLGNLIAVTMGWTSRRN</sequence>
<accession>A0A2Z6MT46</accession>
<dbReference type="EMBL" id="DF973369">
    <property type="protein sequence ID" value="GAU28182.1"/>
    <property type="molecule type" value="Genomic_DNA"/>
</dbReference>
<protein>
    <submittedName>
        <fullName evidence="1">Uncharacterized protein</fullName>
    </submittedName>
</protein>
<dbReference type="Proteomes" id="UP000242715">
    <property type="component" value="Unassembled WGS sequence"/>
</dbReference>
<name>A0A2Z6MT46_TRISU</name>
<dbReference type="OrthoDB" id="2126698at2759"/>
<evidence type="ECO:0000313" key="1">
    <source>
        <dbReference type="EMBL" id="GAU28182.1"/>
    </source>
</evidence>
<keyword evidence="2" id="KW-1185">Reference proteome</keyword>
<reference evidence="2" key="1">
    <citation type="journal article" date="2017" name="Front. Plant Sci.">
        <title>Climate Clever Clovers: New Paradigm to Reduce the Environmental Footprint of Ruminants by Breeding Low Methanogenic Forages Utilizing Haplotype Variation.</title>
        <authorList>
            <person name="Kaur P."/>
            <person name="Appels R."/>
            <person name="Bayer P.E."/>
            <person name="Keeble-Gagnere G."/>
            <person name="Wang J."/>
            <person name="Hirakawa H."/>
            <person name="Shirasawa K."/>
            <person name="Vercoe P."/>
            <person name="Stefanova K."/>
            <person name="Durmic Z."/>
            <person name="Nichols P."/>
            <person name="Revell C."/>
            <person name="Isobe S.N."/>
            <person name="Edwards D."/>
            <person name="Erskine W."/>
        </authorList>
    </citation>
    <scope>NUCLEOTIDE SEQUENCE [LARGE SCALE GENOMIC DNA]</scope>
    <source>
        <strain evidence="2">cv. Daliak</strain>
    </source>
</reference>
<evidence type="ECO:0000313" key="2">
    <source>
        <dbReference type="Proteomes" id="UP000242715"/>
    </source>
</evidence>
<gene>
    <name evidence="1" type="ORF">TSUD_313410</name>
</gene>
<organism evidence="1 2">
    <name type="scientific">Trifolium subterraneum</name>
    <name type="common">Subterranean clover</name>
    <dbReference type="NCBI Taxonomy" id="3900"/>
    <lineage>
        <taxon>Eukaryota</taxon>
        <taxon>Viridiplantae</taxon>
        <taxon>Streptophyta</taxon>
        <taxon>Embryophyta</taxon>
        <taxon>Tracheophyta</taxon>
        <taxon>Spermatophyta</taxon>
        <taxon>Magnoliopsida</taxon>
        <taxon>eudicotyledons</taxon>
        <taxon>Gunneridae</taxon>
        <taxon>Pentapetalae</taxon>
        <taxon>rosids</taxon>
        <taxon>fabids</taxon>
        <taxon>Fabales</taxon>
        <taxon>Fabaceae</taxon>
        <taxon>Papilionoideae</taxon>
        <taxon>50 kb inversion clade</taxon>
        <taxon>NPAAA clade</taxon>
        <taxon>Hologalegina</taxon>
        <taxon>IRL clade</taxon>
        <taxon>Trifolieae</taxon>
        <taxon>Trifolium</taxon>
    </lineage>
</organism>
<dbReference type="AlphaFoldDB" id="A0A2Z6MT46"/>